<dbReference type="OrthoDB" id="9797743at2"/>
<evidence type="ECO:0000313" key="1">
    <source>
        <dbReference type="EMBL" id="RNM30411.1"/>
    </source>
</evidence>
<dbReference type="Gene3D" id="1.10.150.240">
    <property type="entry name" value="Putative phosphatase, domain 2"/>
    <property type="match status" value="1"/>
</dbReference>
<dbReference type="PANTHER" id="PTHR18901">
    <property type="entry name" value="2-DEOXYGLUCOSE-6-PHOSPHATE PHOSPHATASE 2"/>
    <property type="match status" value="1"/>
</dbReference>
<protein>
    <submittedName>
        <fullName evidence="1">HAD family phosphatase</fullName>
    </submittedName>
</protein>
<dbReference type="InterPro" id="IPR006439">
    <property type="entry name" value="HAD-SF_hydro_IA"/>
</dbReference>
<dbReference type="PANTHER" id="PTHR18901:SF38">
    <property type="entry name" value="PSEUDOURIDINE-5'-PHOSPHATASE"/>
    <property type="match status" value="1"/>
</dbReference>
<comment type="caution">
    <text evidence="1">The sequence shown here is derived from an EMBL/GenBank/DDBJ whole genome shotgun (WGS) entry which is preliminary data.</text>
</comment>
<evidence type="ECO:0000313" key="2">
    <source>
        <dbReference type="Proteomes" id="UP000276568"/>
    </source>
</evidence>
<dbReference type="SFLD" id="SFLDS00003">
    <property type="entry name" value="Haloacid_Dehalogenase"/>
    <property type="match status" value="1"/>
</dbReference>
<dbReference type="SFLD" id="SFLDG01129">
    <property type="entry name" value="C1.5:_HAD__Beta-PGM__Phosphata"/>
    <property type="match status" value="1"/>
</dbReference>
<dbReference type="InterPro" id="IPR023198">
    <property type="entry name" value="PGP-like_dom2"/>
</dbReference>
<dbReference type="Gene3D" id="3.40.50.1000">
    <property type="entry name" value="HAD superfamily/HAD-like"/>
    <property type="match status" value="1"/>
</dbReference>
<dbReference type="Pfam" id="PF13419">
    <property type="entry name" value="HAD_2"/>
    <property type="match status" value="1"/>
</dbReference>
<proteinExistence type="predicted"/>
<dbReference type="InterPro" id="IPR036412">
    <property type="entry name" value="HAD-like_sf"/>
</dbReference>
<gene>
    <name evidence="1" type="ORF">EDX97_06375</name>
</gene>
<organism evidence="1 2">
    <name type="scientific">Absicoccus porci</name>
    <dbReference type="NCBI Taxonomy" id="2486576"/>
    <lineage>
        <taxon>Bacteria</taxon>
        <taxon>Bacillati</taxon>
        <taxon>Bacillota</taxon>
        <taxon>Erysipelotrichia</taxon>
        <taxon>Erysipelotrichales</taxon>
        <taxon>Erysipelotrichaceae</taxon>
        <taxon>Absicoccus</taxon>
    </lineage>
</organism>
<sequence>MIQGAIFDLDGLLVDTQKIYQIGMKEIGKKYEIAMTDSLAKEYTGASPDHIAKEIELKFSVDGVAYINDVLEYVAKQELNDLSLKPGVKEMLTYLQSFKIPMAVASGSPRALIDRNLKLVDIDAYFSVIVSTQEVEHGKPAADVFLEAAHRLQVEPKHCLVFEDAINGVKAGIRGGFPTIMIPDIVQPDAVLKEATFGVFDTLDQALSKIKCMMG</sequence>
<dbReference type="PRINTS" id="PR00413">
    <property type="entry name" value="HADHALOGNASE"/>
</dbReference>
<name>A0A3N0I065_9FIRM</name>
<dbReference type="RefSeq" id="WP_148039806.1">
    <property type="nucleotide sequence ID" value="NZ_JBQHVF010000004.1"/>
</dbReference>
<accession>A0A3N0I065</accession>
<reference evidence="1 2" key="1">
    <citation type="submission" date="2018-11" db="EMBL/GenBank/DDBJ databases">
        <title>Clostridium sp. nov., a member of the family Erysipelotrichaceae isolated from pig faeces.</title>
        <authorList>
            <person name="Chang Y.-H."/>
        </authorList>
    </citation>
    <scope>NUCLEOTIDE SEQUENCE [LARGE SCALE GENOMIC DNA]</scope>
    <source>
        <strain evidence="1 2">YH-panp20</strain>
    </source>
</reference>
<dbReference type="AlphaFoldDB" id="A0A3N0I065"/>
<dbReference type="SUPFAM" id="SSF56784">
    <property type="entry name" value="HAD-like"/>
    <property type="match status" value="1"/>
</dbReference>
<dbReference type="NCBIfam" id="TIGR01509">
    <property type="entry name" value="HAD-SF-IA-v3"/>
    <property type="match status" value="1"/>
</dbReference>
<dbReference type="EMBL" id="RJQC01000002">
    <property type="protein sequence ID" value="RNM30411.1"/>
    <property type="molecule type" value="Genomic_DNA"/>
</dbReference>
<keyword evidence="2" id="KW-1185">Reference proteome</keyword>
<dbReference type="CDD" id="cd07505">
    <property type="entry name" value="HAD_BPGM-like"/>
    <property type="match status" value="1"/>
</dbReference>
<dbReference type="InterPro" id="IPR041492">
    <property type="entry name" value="HAD_2"/>
</dbReference>
<dbReference type="Proteomes" id="UP000276568">
    <property type="component" value="Unassembled WGS sequence"/>
</dbReference>
<dbReference type="InterPro" id="IPR023214">
    <property type="entry name" value="HAD_sf"/>
</dbReference>